<dbReference type="CDD" id="cd06223">
    <property type="entry name" value="PRTases_typeI"/>
    <property type="match status" value="1"/>
</dbReference>
<evidence type="ECO:0000256" key="1">
    <source>
        <dbReference type="ARBA" id="ARBA00008007"/>
    </source>
</evidence>
<dbReference type="OrthoDB" id="9779910at2"/>
<dbReference type="PANTHER" id="PTHR47505">
    <property type="entry name" value="DNA UTILIZATION PROTEIN YHGH"/>
    <property type="match status" value="1"/>
</dbReference>
<dbReference type="RefSeq" id="WP_014224797.1">
    <property type="nucleotide sequence ID" value="NZ_CAJPTF010000021.1"/>
</dbReference>
<proteinExistence type="inferred from homology"/>
<feature type="domain" description="Phosphoribosyltransferase" evidence="2">
    <location>
        <begin position="128"/>
        <end position="213"/>
    </location>
</feature>
<dbReference type="InterPro" id="IPR029057">
    <property type="entry name" value="PRTase-like"/>
</dbReference>
<comment type="similarity">
    <text evidence="1">Belongs to the ComF/GntX family.</text>
</comment>
<dbReference type="Pfam" id="PF00156">
    <property type="entry name" value="Pribosyltran"/>
    <property type="match status" value="1"/>
</dbReference>
<evidence type="ECO:0000313" key="4">
    <source>
        <dbReference type="Proteomes" id="UP000182057"/>
    </source>
</evidence>
<dbReference type="GeneID" id="34758630"/>
<dbReference type="EMBL" id="FMMM01000048">
    <property type="protein sequence ID" value="SCQ21002.1"/>
    <property type="molecule type" value="Genomic_DNA"/>
</dbReference>
<dbReference type="AlphaFoldDB" id="A0A1D3UN95"/>
<sequence>MTTIWNDLLDLFYPRLCLLCKKMLLAEERQLCLHCLCDLPRTYYHRRDDHPLLPLFAGISSLQHLTAFLFYEEGGRVQSLIHSFKYRGNKRLAERLGRMAARELQADGFFRNIDVCVPVPLHRRRQRRRGYNQAEWIARGLATVYHCPVDTQTLVRAVDTETQTHKSAYERRMNVAEAFCLSRPERLANKHVLLVDDVLTTGATLLSCIDCLMRIPHISISVFTLAFAL</sequence>
<evidence type="ECO:0000259" key="2">
    <source>
        <dbReference type="Pfam" id="PF00156"/>
    </source>
</evidence>
<dbReference type="Gene3D" id="3.40.50.2020">
    <property type="match status" value="1"/>
</dbReference>
<dbReference type="SUPFAM" id="SSF53271">
    <property type="entry name" value="PRTase-like"/>
    <property type="match status" value="1"/>
</dbReference>
<dbReference type="InterPro" id="IPR051910">
    <property type="entry name" value="ComF/GntX_DNA_util-trans"/>
</dbReference>
<organism evidence="3 4">
    <name type="scientific">Tannerella forsythia</name>
    <name type="common">Bacteroides forsythus</name>
    <dbReference type="NCBI Taxonomy" id="28112"/>
    <lineage>
        <taxon>Bacteria</taxon>
        <taxon>Pseudomonadati</taxon>
        <taxon>Bacteroidota</taxon>
        <taxon>Bacteroidia</taxon>
        <taxon>Bacteroidales</taxon>
        <taxon>Tannerellaceae</taxon>
        <taxon>Tannerella</taxon>
    </lineage>
</organism>
<dbReference type="OMA" id="GYNQSEC"/>
<dbReference type="InterPro" id="IPR000836">
    <property type="entry name" value="PRTase_dom"/>
</dbReference>
<evidence type="ECO:0000313" key="3">
    <source>
        <dbReference type="EMBL" id="SCQ21002.1"/>
    </source>
</evidence>
<reference evidence="3 4" key="1">
    <citation type="submission" date="2016-09" db="EMBL/GenBank/DDBJ databases">
        <authorList>
            <person name="Capua I."/>
            <person name="De Benedictis P."/>
            <person name="Joannis T."/>
            <person name="Lombin L.H."/>
            <person name="Cattoli G."/>
        </authorList>
    </citation>
    <scope>NUCLEOTIDE SEQUENCE [LARGE SCALE GENOMIC DNA]</scope>
    <source>
        <strain evidence="3 4">UB20</strain>
    </source>
</reference>
<accession>A0A1D3UN95</accession>
<dbReference type="Proteomes" id="UP000182057">
    <property type="component" value="Unassembled WGS sequence"/>
</dbReference>
<protein>
    <submittedName>
        <fullName evidence="3">DNA utilization protein GntX</fullName>
    </submittedName>
</protein>
<dbReference type="PANTHER" id="PTHR47505:SF1">
    <property type="entry name" value="DNA UTILIZATION PROTEIN YHGH"/>
    <property type="match status" value="1"/>
</dbReference>
<gene>
    <name evidence="3" type="ORF">TFUB20_01222</name>
</gene>
<name>A0A1D3UN95_TANFO</name>